<name>A0A2A6E2U2_9BACL</name>
<dbReference type="PANTHER" id="PTHR35789">
    <property type="entry name" value="SPORE GERMINATION PROTEIN B3"/>
    <property type="match status" value="1"/>
</dbReference>
<dbReference type="EMBL" id="MOXJ01000001">
    <property type="protein sequence ID" value="PDO11628.1"/>
    <property type="molecule type" value="Genomic_DNA"/>
</dbReference>
<dbReference type="Pfam" id="PF05504">
    <property type="entry name" value="Spore_GerAC"/>
    <property type="match status" value="1"/>
</dbReference>
<keyword evidence="5" id="KW-0472">Membrane</keyword>
<dbReference type="Gene3D" id="3.30.300.210">
    <property type="entry name" value="Nutrient germinant receptor protein C, domain 3"/>
    <property type="match status" value="1"/>
</dbReference>
<comment type="subcellular location">
    <subcellularLocation>
        <location evidence="1">Membrane</location>
        <topology evidence="1">Lipid-anchor</topology>
    </subcellularLocation>
</comment>
<evidence type="ECO:0000256" key="3">
    <source>
        <dbReference type="ARBA" id="ARBA00022544"/>
    </source>
</evidence>
<feature type="domain" description="Spore germination GerAC-like C-terminal" evidence="8">
    <location>
        <begin position="230"/>
        <end position="394"/>
    </location>
</feature>
<keyword evidence="7" id="KW-0449">Lipoprotein</keyword>
<keyword evidence="3" id="KW-0309">Germination</keyword>
<dbReference type="Pfam" id="PF25198">
    <property type="entry name" value="Spore_GerAC_N"/>
    <property type="match status" value="1"/>
</dbReference>
<evidence type="ECO:0000259" key="9">
    <source>
        <dbReference type="Pfam" id="PF25198"/>
    </source>
</evidence>
<dbReference type="GO" id="GO:0009847">
    <property type="term" value="P:spore germination"/>
    <property type="evidence" value="ECO:0007669"/>
    <property type="project" value="InterPro"/>
</dbReference>
<evidence type="ECO:0000313" key="10">
    <source>
        <dbReference type="EMBL" id="PDO11628.1"/>
    </source>
</evidence>
<dbReference type="Gene3D" id="6.20.190.10">
    <property type="entry name" value="Nutrient germinant receptor protein C, domain 1"/>
    <property type="match status" value="1"/>
</dbReference>
<comment type="similarity">
    <text evidence="2">Belongs to the GerABKC lipoprotein family.</text>
</comment>
<evidence type="ECO:0000256" key="7">
    <source>
        <dbReference type="ARBA" id="ARBA00023288"/>
    </source>
</evidence>
<proteinExistence type="inferred from homology"/>
<evidence type="ECO:0000256" key="6">
    <source>
        <dbReference type="ARBA" id="ARBA00023139"/>
    </source>
</evidence>
<comment type="caution">
    <text evidence="10">The sequence shown here is derived from an EMBL/GenBank/DDBJ whole genome shotgun (WGS) entry which is preliminary data.</text>
</comment>
<evidence type="ECO:0000256" key="5">
    <source>
        <dbReference type="ARBA" id="ARBA00023136"/>
    </source>
</evidence>
<evidence type="ECO:0000313" key="11">
    <source>
        <dbReference type="Proteomes" id="UP000243688"/>
    </source>
</evidence>
<dbReference type="PANTHER" id="PTHR35789:SF1">
    <property type="entry name" value="SPORE GERMINATION PROTEIN B3"/>
    <property type="match status" value="1"/>
</dbReference>
<dbReference type="InterPro" id="IPR057336">
    <property type="entry name" value="GerAC_N"/>
</dbReference>
<keyword evidence="6" id="KW-0564">Palmitate</keyword>
<dbReference type="Proteomes" id="UP000243688">
    <property type="component" value="Unassembled WGS sequence"/>
</dbReference>
<dbReference type="InterPro" id="IPR038501">
    <property type="entry name" value="Spore_GerAC_C_sf"/>
</dbReference>
<gene>
    <name evidence="10" type="ORF">BLM47_00415</name>
</gene>
<evidence type="ECO:0000256" key="4">
    <source>
        <dbReference type="ARBA" id="ARBA00022729"/>
    </source>
</evidence>
<organism evidence="10 11">
    <name type="scientific">Candidatus Reconcilbacillus cellulovorans</name>
    <dbReference type="NCBI Taxonomy" id="1906605"/>
    <lineage>
        <taxon>Bacteria</taxon>
        <taxon>Bacillati</taxon>
        <taxon>Bacillota</taxon>
        <taxon>Bacilli</taxon>
        <taxon>Bacillales</taxon>
        <taxon>Paenibacillaceae</taxon>
        <taxon>Candidatus Reconcilbacillus</taxon>
    </lineage>
</organism>
<dbReference type="InterPro" id="IPR046953">
    <property type="entry name" value="Spore_GerAC-like_C"/>
</dbReference>
<evidence type="ECO:0000256" key="2">
    <source>
        <dbReference type="ARBA" id="ARBA00007886"/>
    </source>
</evidence>
<sequence>MRLITTVCSIAVLLLFCSGCWDRRELNDLAFVSAMGIDAEENAGRYRVTFQVVNADEVAGSSTAGGGAAGGKSTPVVVLDSEGSTLFEAIRRASRKIPRRLYFAHMRLVVIGENQARRGIRDLFDFLDRSNEIRLNSKMIVARDADASTVISQLTQIERIPAAALVGNLKFSSKLWGETLDYSVIQIINFLENPHREPVLAGVRVLGDPKSGTIQRNNFETRSSSRLVLDGIALFKDSRLHEWADGDAARGIVAILGEIRGGVVGLECGNRKKAAVVTILRSSTRVSGRFRGEKPVVRIAVEQEGNISESHCDFSLDRPEAIRQLEQQWSETTESFIRDAVRTAQRLPADVFGFSDVFRRANPQKWRSVRDEWNRWFPQIEAEVEVQSSIRRTGTRTKSYWLSS</sequence>
<dbReference type="InterPro" id="IPR008844">
    <property type="entry name" value="Spore_GerAC-like"/>
</dbReference>
<feature type="domain" description="Spore germination protein N-terminal" evidence="9">
    <location>
        <begin position="22"/>
        <end position="204"/>
    </location>
</feature>
<reference evidence="10 11" key="1">
    <citation type="submission" date="2016-12" db="EMBL/GenBank/DDBJ databases">
        <title>Candidatus Reconcilibacillus cellulovorans genome.</title>
        <authorList>
            <person name="Kolinko S."/>
            <person name="Wu Y.-W."/>
            <person name="Tachea F."/>
            <person name="Denzel E."/>
            <person name="Hiras J."/>
            <person name="Baecker N."/>
            <person name="Chan L.J."/>
            <person name="Eichorst S.A."/>
            <person name="Frey D."/>
            <person name="Adams P.D."/>
            <person name="Pray T."/>
            <person name="Tanjore D."/>
            <person name="Petzold C.J."/>
            <person name="Gladden J.M."/>
            <person name="Simmons B.A."/>
            <person name="Singer S.W."/>
        </authorList>
    </citation>
    <scope>NUCLEOTIDE SEQUENCE [LARGE SCALE GENOMIC DNA]</scope>
    <source>
        <strain evidence="10">JTherm</strain>
    </source>
</reference>
<evidence type="ECO:0000259" key="8">
    <source>
        <dbReference type="Pfam" id="PF05504"/>
    </source>
</evidence>
<dbReference type="NCBIfam" id="TIGR02887">
    <property type="entry name" value="spore_ger_x_C"/>
    <property type="match status" value="1"/>
</dbReference>
<dbReference type="AlphaFoldDB" id="A0A2A6E2U2"/>
<keyword evidence="4" id="KW-0732">Signal</keyword>
<evidence type="ECO:0000256" key="1">
    <source>
        <dbReference type="ARBA" id="ARBA00004635"/>
    </source>
</evidence>
<protein>
    <submittedName>
        <fullName evidence="10">Uncharacterized protein</fullName>
    </submittedName>
</protein>
<accession>A0A2A6E2U2</accession>
<dbReference type="GO" id="GO:0016020">
    <property type="term" value="C:membrane"/>
    <property type="evidence" value="ECO:0007669"/>
    <property type="project" value="UniProtKB-SubCell"/>
</dbReference>